<evidence type="ECO:0000313" key="8">
    <source>
        <dbReference type="EMBL" id="SCW03529.1"/>
    </source>
</evidence>
<feature type="transmembrane region" description="Helical" evidence="7">
    <location>
        <begin position="132"/>
        <end position="149"/>
    </location>
</feature>
<dbReference type="GO" id="GO:0016126">
    <property type="term" value="P:sterol biosynthetic process"/>
    <property type="evidence" value="ECO:0007669"/>
    <property type="project" value="TreeGrafter"/>
</dbReference>
<dbReference type="Pfam" id="PF07281">
    <property type="entry name" value="INSIG"/>
    <property type="match status" value="1"/>
</dbReference>
<keyword evidence="4" id="KW-0256">Endoplasmic reticulum</keyword>
<protein>
    <submittedName>
        <fullName evidence="8">LAFE_0G12486g1_1</fullName>
    </submittedName>
</protein>
<evidence type="ECO:0000256" key="2">
    <source>
        <dbReference type="ARBA" id="ARBA00007475"/>
    </source>
</evidence>
<accession>A0A1G4MHZ6</accession>
<evidence type="ECO:0000256" key="5">
    <source>
        <dbReference type="ARBA" id="ARBA00022989"/>
    </source>
</evidence>
<proteinExistence type="inferred from homology"/>
<gene>
    <name evidence="8" type="ORF">LAFE_0G12486G</name>
</gene>
<keyword evidence="3 7" id="KW-0812">Transmembrane</keyword>
<dbReference type="Proteomes" id="UP000190831">
    <property type="component" value="Chromosome G"/>
</dbReference>
<dbReference type="STRING" id="4955.A0A1G4MHZ6"/>
<dbReference type="EMBL" id="LT598486">
    <property type="protein sequence ID" value="SCW03529.1"/>
    <property type="molecule type" value="Genomic_DNA"/>
</dbReference>
<dbReference type="OMA" id="IEWSSFL"/>
<keyword evidence="6 7" id="KW-0472">Membrane</keyword>
<keyword evidence="9" id="KW-1185">Reference proteome</keyword>
<reference evidence="8 9" key="1">
    <citation type="submission" date="2016-03" db="EMBL/GenBank/DDBJ databases">
        <authorList>
            <person name="Devillers H."/>
        </authorList>
    </citation>
    <scope>NUCLEOTIDE SEQUENCE [LARGE SCALE GENOMIC DNA]</scope>
    <source>
        <strain evidence="8">CBS 6772</strain>
    </source>
</reference>
<dbReference type="PANTHER" id="PTHR15301:SF3">
    <property type="entry name" value="PROTEIN NSG1-RELATED"/>
    <property type="match status" value="1"/>
</dbReference>
<comment type="subcellular location">
    <subcellularLocation>
        <location evidence="1">Endoplasmic reticulum membrane</location>
        <topology evidence="1">Multi-pass membrane protein</topology>
    </subcellularLocation>
</comment>
<organism evidence="8 9">
    <name type="scientific">Lachancea fermentati</name>
    <name type="common">Zygosaccharomyces fermentati</name>
    <dbReference type="NCBI Taxonomy" id="4955"/>
    <lineage>
        <taxon>Eukaryota</taxon>
        <taxon>Fungi</taxon>
        <taxon>Dikarya</taxon>
        <taxon>Ascomycota</taxon>
        <taxon>Saccharomycotina</taxon>
        <taxon>Saccharomycetes</taxon>
        <taxon>Saccharomycetales</taxon>
        <taxon>Saccharomycetaceae</taxon>
        <taxon>Lachancea</taxon>
    </lineage>
</organism>
<sequence length="260" mass="29161">MVKRRNNIANGNFSSSNDSIRNLTKPQLYGLYDEDVVNSEDAEIYEEAKKSVGKFAEEGEGSSWESGNRTGLQKFIHILFSLTFLSIAGISYNELSKQLHDNHALHPEFASRPLALGVEICQKMSFGVVPTWLAYSLEGVLFGSLLPLIDKLWGQSVKQTTFTSILRSTNAMLGVAFGIRKIEWSSSLQASGAWFLLNIVLWMFFDGTLSTLFGCLSIGTVASVTCYQDVTEYSQLLYFMDFYFLGLLLFGKLGRYLYNH</sequence>
<dbReference type="PANTHER" id="PTHR15301">
    <property type="entry name" value="INSULIN-INDUCED GENE 1"/>
    <property type="match status" value="1"/>
</dbReference>
<feature type="transmembrane region" description="Helical" evidence="7">
    <location>
        <begin position="236"/>
        <end position="258"/>
    </location>
</feature>
<dbReference type="GO" id="GO:0005789">
    <property type="term" value="C:endoplasmic reticulum membrane"/>
    <property type="evidence" value="ECO:0007669"/>
    <property type="project" value="UniProtKB-SubCell"/>
</dbReference>
<dbReference type="InterPro" id="IPR025929">
    <property type="entry name" value="INSIG_fam"/>
</dbReference>
<dbReference type="OrthoDB" id="205546at2759"/>
<evidence type="ECO:0000256" key="3">
    <source>
        <dbReference type="ARBA" id="ARBA00022692"/>
    </source>
</evidence>
<name>A0A1G4MHZ6_LACFM</name>
<keyword evidence="5 7" id="KW-1133">Transmembrane helix</keyword>
<evidence type="ECO:0000313" key="9">
    <source>
        <dbReference type="Proteomes" id="UP000190831"/>
    </source>
</evidence>
<evidence type="ECO:0000256" key="4">
    <source>
        <dbReference type="ARBA" id="ARBA00022824"/>
    </source>
</evidence>
<comment type="similarity">
    <text evidence="2">Belongs to the INSIG family.</text>
</comment>
<dbReference type="AlphaFoldDB" id="A0A1G4MHZ6"/>
<feature type="transmembrane region" description="Helical" evidence="7">
    <location>
        <begin position="199"/>
        <end position="224"/>
    </location>
</feature>
<feature type="transmembrane region" description="Helical" evidence="7">
    <location>
        <begin position="75"/>
        <end position="92"/>
    </location>
</feature>
<evidence type="ECO:0000256" key="6">
    <source>
        <dbReference type="ARBA" id="ARBA00023136"/>
    </source>
</evidence>
<evidence type="ECO:0000256" key="7">
    <source>
        <dbReference type="SAM" id="Phobius"/>
    </source>
</evidence>
<evidence type="ECO:0000256" key="1">
    <source>
        <dbReference type="ARBA" id="ARBA00004477"/>
    </source>
</evidence>